<evidence type="ECO:0000256" key="5">
    <source>
        <dbReference type="ARBA" id="ARBA00023004"/>
    </source>
</evidence>
<evidence type="ECO:0000256" key="1">
    <source>
        <dbReference type="ARBA" id="ARBA00005941"/>
    </source>
</evidence>
<evidence type="ECO:0000313" key="8">
    <source>
        <dbReference type="Proteomes" id="UP001243623"/>
    </source>
</evidence>
<name>A0A9Y2ESW1_9FIRM</name>
<dbReference type="Proteomes" id="UP001243623">
    <property type="component" value="Chromosome"/>
</dbReference>
<keyword evidence="8" id="KW-1185">Reference proteome</keyword>
<keyword evidence="3" id="KW-0479">Metal-binding</keyword>
<dbReference type="PANTHER" id="PTHR36541:SF1">
    <property type="entry name" value="SUPEROXIDE REDUCTASE-RELATED"/>
    <property type="match status" value="1"/>
</dbReference>
<evidence type="ECO:0000256" key="2">
    <source>
        <dbReference type="ARBA" id="ARBA00022448"/>
    </source>
</evidence>
<proteinExistence type="inferred from homology"/>
<keyword evidence="2" id="KW-0813">Transport</keyword>
<dbReference type="NCBIfam" id="TIGR00332">
    <property type="entry name" value="neela_ferrous"/>
    <property type="match status" value="1"/>
</dbReference>
<dbReference type="GO" id="GO:0016491">
    <property type="term" value="F:oxidoreductase activity"/>
    <property type="evidence" value="ECO:0007669"/>
    <property type="project" value="InterPro"/>
</dbReference>
<dbReference type="EMBL" id="CP120678">
    <property type="protein sequence ID" value="WIW70831.1"/>
    <property type="molecule type" value="Genomic_DNA"/>
</dbReference>
<evidence type="ECO:0000256" key="3">
    <source>
        <dbReference type="ARBA" id="ARBA00022723"/>
    </source>
</evidence>
<keyword evidence="4" id="KW-0249">Electron transport</keyword>
<accession>A0A9Y2ESW1</accession>
<reference evidence="7" key="1">
    <citation type="submission" date="2023-03" db="EMBL/GenBank/DDBJ databases">
        <title>Selenobaculum gbiensis gen. nov. sp. nov., a new bacterium isolated from the gut microbiota of IBD patient.</title>
        <authorList>
            <person name="Yeo S."/>
            <person name="Park H."/>
            <person name="Huh C.S."/>
        </authorList>
    </citation>
    <scope>NUCLEOTIDE SEQUENCE</scope>
    <source>
        <strain evidence="7">ICN-92133</strain>
    </source>
</reference>
<feature type="domain" description="Desulfoferrodoxin ferrous iron-binding" evidence="6">
    <location>
        <begin position="60"/>
        <end position="144"/>
    </location>
</feature>
<dbReference type="SUPFAM" id="SSF49367">
    <property type="entry name" value="Superoxide reductase-like"/>
    <property type="match status" value="1"/>
</dbReference>
<dbReference type="GO" id="GO:0005506">
    <property type="term" value="F:iron ion binding"/>
    <property type="evidence" value="ECO:0007669"/>
    <property type="project" value="InterPro"/>
</dbReference>
<dbReference type="InterPro" id="IPR051233">
    <property type="entry name" value="Desulfoferrodoxin_SOR"/>
</dbReference>
<keyword evidence="5" id="KW-0408">Iron</keyword>
<dbReference type="RefSeq" id="WP_147667406.1">
    <property type="nucleotide sequence ID" value="NZ_CP120678.1"/>
</dbReference>
<evidence type="ECO:0000256" key="4">
    <source>
        <dbReference type="ARBA" id="ARBA00022982"/>
    </source>
</evidence>
<dbReference type="Gene3D" id="2.60.40.730">
    <property type="entry name" value="SOR catalytic domain"/>
    <property type="match status" value="1"/>
</dbReference>
<protein>
    <submittedName>
        <fullName evidence="7">Desulfoferrodoxin family protein</fullName>
    </submittedName>
</protein>
<dbReference type="AlphaFoldDB" id="A0A9Y2ESW1"/>
<dbReference type="Gene3D" id="2.20.28.100">
    <property type="entry name" value="Desulphoferrodoxin, N-terminal domain"/>
    <property type="match status" value="1"/>
</dbReference>
<comment type="similarity">
    <text evidence="1">Belongs to the desulfoferrodoxin family.</text>
</comment>
<dbReference type="InterPro" id="IPR002742">
    <property type="entry name" value="Desulfoferrodoxin_Fe-bd_dom"/>
</dbReference>
<gene>
    <name evidence="7" type="ORF">P3F81_00465</name>
</gene>
<evidence type="ECO:0000259" key="6">
    <source>
        <dbReference type="Pfam" id="PF01880"/>
    </source>
</evidence>
<sequence length="148" mass="16379">MTKELKFYRCLDCGYVLEVLDFGTRQVITKGESFAKSTTIADAKLICCNKEMELLVPNTVDASAEKHLPVVEFLEGGKISVKVGSVTHPMIESHYIKWITIASGDKVQRVILDPGQAPEAIFDIGGEIDVNVYAYCNLHGLWKTSAKK</sequence>
<dbReference type="InterPro" id="IPR038094">
    <property type="entry name" value="Desulfoferrodoxin_N_sf"/>
</dbReference>
<dbReference type="KEGG" id="sgbi:P3F81_00465"/>
<evidence type="ECO:0000313" key="7">
    <source>
        <dbReference type="EMBL" id="WIW70831.1"/>
    </source>
</evidence>
<dbReference type="Pfam" id="PF01880">
    <property type="entry name" value="Desulfoferrodox"/>
    <property type="match status" value="1"/>
</dbReference>
<organism evidence="7 8">
    <name type="scientific">Selenobaculum gibii</name>
    <dbReference type="NCBI Taxonomy" id="3054208"/>
    <lineage>
        <taxon>Bacteria</taxon>
        <taxon>Bacillati</taxon>
        <taxon>Bacillota</taxon>
        <taxon>Negativicutes</taxon>
        <taxon>Selenomonadales</taxon>
        <taxon>Selenomonadaceae</taxon>
        <taxon>Selenobaculum</taxon>
    </lineage>
</organism>
<dbReference type="InterPro" id="IPR036073">
    <property type="entry name" value="Desulfoferrodoxin_Fe-bd_dom_sf"/>
</dbReference>
<dbReference type="PANTHER" id="PTHR36541">
    <property type="entry name" value="SUPEROXIDE REDUCTASE-RELATED"/>
    <property type="match status" value="1"/>
</dbReference>